<dbReference type="InterPro" id="IPR012429">
    <property type="entry name" value="HGSNAT_cat"/>
</dbReference>
<dbReference type="Proteomes" id="UP001595897">
    <property type="component" value="Unassembled WGS sequence"/>
</dbReference>
<feature type="transmembrane region" description="Helical" evidence="1">
    <location>
        <begin position="135"/>
        <end position="154"/>
    </location>
</feature>
<feature type="transmembrane region" description="Helical" evidence="1">
    <location>
        <begin position="50"/>
        <end position="69"/>
    </location>
</feature>
<feature type="transmembrane region" description="Helical" evidence="1">
    <location>
        <begin position="257"/>
        <end position="276"/>
    </location>
</feature>
<sequence length="368" mass="40918">MSNTQRIDALDVLRGLALAGMLLVNNPGDWGAVYSPLLHASWHGLTPTDLVFPFFLFVVGAAMAYSFKAAIANRQFDWLSIYRRSFLLIAIGILLSAFPFQQSLSEWRLPGVLQRIGLCYFLVAVLLRYYRPKQLLFIGIATLLAYWAAMAWYGSDIGTDPYAMQSNLPRQIDLMVFGEAHMWKGLGFAFDPEGLLSTLPAAVTCLSGYLVTLKLQTCAHAMQKIKFLLLAGIVAIGLGVLWHLVHPINKSLWTSSYVLVTSGIACICLALIIFLWDSLRFRFALHALKVYGSNPILLFVLAGIVARALYLINIEVNGQTQSLKGFLYSGLAGTLPPKLASLSFAVLFMMSFYLLALWLYKKKIFVKL</sequence>
<dbReference type="GO" id="GO:0016746">
    <property type="term" value="F:acyltransferase activity"/>
    <property type="evidence" value="ECO:0007669"/>
    <property type="project" value="UniProtKB-KW"/>
</dbReference>
<keyword evidence="1" id="KW-0472">Membrane</keyword>
<name>A0ABV9LZE2_9ALTE</name>
<keyword evidence="3" id="KW-0808">Transferase</keyword>
<feature type="transmembrane region" description="Helical" evidence="1">
    <location>
        <begin position="12"/>
        <end position="30"/>
    </location>
</feature>
<evidence type="ECO:0000259" key="2">
    <source>
        <dbReference type="Pfam" id="PF07786"/>
    </source>
</evidence>
<evidence type="ECO:0000313" key="3">
    <source>
        <dbReference type="EMBL" id="MFC4701368.1"/>
    </source>
</evidence>
<keyword evidence="1" id="KW-0812">Transmembrane</keyword>
<comment type="caution">
    <text evidence="3">The sequence shown here is derived from an EMBL/GenBank/DDBJ whole genome shotgun (WGS) entry which is preliminary data.</text>
</comment>
<dbReference type="EMBL" id="JBHSGU010000009">
    <property type="protein sequence ID" value="MFC4701368.1"/>
    <property type="molecule type" value="Genomic_DNA"/>
</dbReference>
<protein>
    <submittedName>
        <fullName evidence="3">Acyltransferase family protein</fullName>
    </submittedName>
</protein>
<feature type="transmembrane region" description="Helical" evidence="1">
    <location>
        <begin position="339"/>
        <end position="360"/>
    </location>
</feature>
<keyword evidence="1" id="KW-1133">Transmembrane helix</keyword>
<organism evidence="3 4">
    <name type="scientific">Glaciecola siphonariae</name>
    <dbReference type="NCBI Taxonomy" id="521012"/>
    <lineage>
        <taxon>Bacteria</taxon>
        <taxon>Pseudomonadati</taxon>
        <taxon>Pseudomonadota</taxon>
        <taxon>Gammaproteobacteria</taxon>
        <taxon>Alteromonadales</taxon>
        <taxon>Alteromonadaceae</taxon>
        <taxon>Glaciecola</taxon>
    </lineage>
</organism>
<feature type="domain" description="Heparan-alpha-glucosaminide N-acetyltransferase catalytic" evidence="2">
    <location>
        <begin position="6"/>
        <end position="149"/>
    </location>
</feature>
<proteinExistence type="predicted"/>
<accession>A0ABV9LZE2</accession>
<feature type="transmembrane region" description="Helical" evidence="1">
    <location>
        <begin position="112"/>
        <end position="130"/>
    </location>
</feature>
<keyword evidence="4" id="KW-1185">Reference proteome</keyword>
<keyword evidence="3" id="KW-0012">Acyltransferase</keyword>
<dbReference type="PANTHER" id="PTHR31061">
    <property type="entry name" value="LD22376P"/>
    <property type="match status" value="1"/>
</dbReference>
<evidence type="ECO:0000313" key="4">
    <source>
        <dbReference type="Proteomes" id="UP001595897"/>
    </source>
</evidence>
<feature type="transmembrane region" description="Helical" evidence="1">
    <location>
        <begin position="81"/>
        <end position="100"/>
    </location>
</feature>
<feature type="transmembrane region" description="Helical" evidence="1">
    <location>
        <begin position="195"/>
        <end position="215"/>
    </location>
</feature>
<dbReference type="Pfam" id="PF07786">
    <property type="entry name" value="HGSNAT_cat"/>
    <property type="match status" value="1"/>
</dbReference>
<dbReference type="RefSeq" id="WP_382409786.1">
    <property type="nucleotide sequence ID" value="NZ_JBHSGU010000009.1"/>
</dbReference>
<evidence type="ECO:0000256" key="1">
    <source>
        <dbReference type="SAM" id="Phobius"/>
    </source>
</evidence>
<gene>
    <name evidence="3" type="ORF">ACFO4O_14455</name>
</gene>
<reference evidence="4" key="1">
    <citation type="journal article" date="2019" name="Int. J. Syst. Evol. Microbiol.">
        <title>The Global Catalogue of Microorganisms (GCM) 10K type strain sequencing project: providing services to taxonomists for standard genome sequencing and annotation.</title>
        <authorList>
            <consortium name="The Broad Institute Genomics Platform"/>
            <consortium name="The Broad Institute Genome Sequencing Center for Infectious Disease"/>
            <person name="Wu L."/>
            <person name="Ma J."/>
        </authorList>
    </citation>
    <scope>NUCLEOTIDE SEQUENCE [LARGE SCALE GENOMIC DNA]</scope>
    <source>
        <strain evidence="4">KACC 12507</strain>
    </source>
</reference>
<feature type="transmembrane region" description="Helical" evidence="1">
    <location>
        <begin position="227"/>
        <end position="245"/>
    </location>
</feature>
<feature type="transmembrane region" description="Helical" evidence="1">
    <location>
        <begin position="296"/>
        <end position="314"/>
    </location>
</feature>
<dbReference type="PANTHER" id="PTHR31061:SF24">
    <property type="entry name" value="LD22376P"/>
    <property type="match status" value="1"/>
</dbReference>